<protein>
    <submittedName>
        <fullName evidence="1">Uncharacterized protein</fullName>
    </submittedName>
</protein>
<reference evidence="1 2" key="1">
    <citation type="submission" date="2019-08" db="EMBL/GenBank/DDBJ databases">
        <title>In-depth cultivation of the pig gut microbiome towards novel bacterial diversity and tailored functional studies.</title>
        <authorList>
            <person name="Wylensek D."/>
            <person name="Hitch T.C.A."/>
            <person name="Clavel T."/>
        </authorList>
    </citation>
    <scope>NUCLEOTIDE SEQUENCE [LARGE SCALE GENOMIC DNA]</scope>
    <source>
        <strain evidence="1 2">RF-GAM-744-WT-7</strain>
    </source>
</reference>
<organism evidence="1 2">
    <name type="scientific">Mobiluncus porci</name>
    <dbReference type="NCBI Taxonomy" id="2652278"/>
    <lineage>
        <taxon>Bacteria</taxon>
        <taxon>Bacillati</taxon>
        <taxon>Actinomycetota</taxon>
        <taxon>Actinomycetes</taxon>
        <taxon>Actinomycetales</taxon>
        <taxon>Actinomycetaceae</taxon>
        <taxon>Mobiluncus</taxon>
    </lineage>
</organism>
<accession>A0A7K0K1V8</accession>
<keyword evidence="2" id="KW-1185">Reference proteome</keyword>
<dbReference type="EMBL" id="VUMY01000006">
    <property type="protein sequence ID" value="MST49463.1"/>
    <property type="molecule type" value="Genomic_DNA"/>
</dbReference>
<name>A0A7K0K1V8_9ACTO</name>
<dbReference type="AlphaFoldDB" id="A0A7K0K1V8"/>
<gene>
    <name evidence="1" type="ORF">FYJ63_04310</name>
</gene>
<evidence type="ECO:0000313" key="1">
    <source>
        <dbReference type="EMBL" id="MST49463.1"/>
    </source>
</evidence>
<evidence type="ECO:0000313" key="2">
    <source>
        <dbReference type="Proteomes" id="UP000442535"/>
    </source>
</evidence>
<dbReference type="RefSeq" id="WP_154544146.1">
    <property type="nucleotide sequence ID" value="NZ_VUMY01000006.1"/>
</dbReference>
<dbReference type="Proteomes" id="UP000442535">
    <property type="component" value="Unassembled WGS sequence"/>
</dbReference>
<proteinExistence type="predicted"/>
<comment type="caution">
    <text evidence="1">The sequence shown here is derived from an EMBL/GenBank/DDBJ whole genome shotgun (WGS) entry which is preliminary data.</text>
</comment>
<sequence length="72" mass="7134">MTGLVVARGALAEPTGPVARADPVETVALAARADVVALVEPNYGVLPWAQHSSKKAVSKALAPGSGQSGEAA</sequence>